<dbReference type="NCBIfam" id="TIGR03378">
    <property type="entry name" value="glycerol3P_GlpB"/>
    <property type="match status" value="1"/>
</dbReference>
<keyword evidence="3 5" id="KW-0288">FMN</keyword>
<comment type="similarity">
    <text evidence="1">Belongs to the carotenoid/retinoid oxidoreductase family.</text>
</comment>
<proteinExistence type="inferred from homology"/>
<dbReference type="PROSITE" id="PS51257">
    <property type="entry name" value="PROKAR_LIPOPROTEIN"/>
    <property type="match status" value="1"/>
</dbReference>
<dbReference type="Proteomes" id="UP001056873">
    <property type="component" value="Chromosome"/>
</dbReference>
<comment type="function">
    <text evidence="5">Conversion of glycerol 3-phosphate to dihydroxyacetone. Uses fumarate or nitrate as electron acceptor.</text>
</comment>
<keyword evidence="4 5" id="KW-0560">Oxidoreductase</keyword>
<dbReference type="PIRSF" id="PIRSF000141">
    <property type="entry name" value="Anaerobic_G3P_dh"/>
    <property type="match status" value="1"/>
</dbReference>
<dbReference type="EC" id="1.1.5.3" evidence="5"/>
<dbReference type="PANTHER" id="PTHR43734">
    <property type="entry name" value="PHYTOENE DESATURASE"/>
    <property type="match status" value="1"/>
</dbReference>
<comment type="similarity">
    <text evidence="5">Belongs to the anaerobic G-3-P dehydrogenase subunit B family.</text>
</comment>
<evidence type="ECO:0000256" key="3">
    <source>
        <dbReference type="ARBA" id="ARBA00022643"/>
    </source>
</evidence>
<comment type="pathway">
    <text evidence="5">Polyol metabolism; glycerol degradation via glycerol kinase pathway; glycerone phosphate from sn-glycerol 3-phosphate (anaerobic route): step 1/1.</text>
</comment>
<evidence type="ECO:0000259" key="6">
    <source>
        <dbReference type="Pfam" id="PF00890"/>
    </source>
</evidence>
<dbReference type="NCBIfam" id="NF003721">
    <property type="entry name" value="PRK05329.1-4"/>
    <property type="match status" value="1"/>
</dbReference>
<evidence type="ECO:0000313" key="7">
    <source>
        <dbReference type="EMBL" id="USV03188.1"/>
    </source>
</evidence>
<evidence type="ECO:0000256" key="4">
    <source>
        <dbReference type="ARBA" id="ARBA00023002"/>
    </source>
</evidence>
<dbReference type="SUPFAM" id="SSF51905">
    <property type="entry name" value="FAD/NAD(P)-binding domain"/>
    <property type="match status" value="1"/>
</dbReference>
<organism evidence="7 8">
    <name type="scientific">Serratia entomophila</name>
    <dbReference type="NCBI Taxonomy" id="42906"/>
    <lineage>
        <taxon>Bacteria</taxon>
        <taxon>Pseudomonadati</taxon>
        <taxon>Pseudomonadota</taxon>
        <taxon>Gammaproteobacteria</taxon>
        <taxon>Enterobacterales</taxon>
        <taxon>Yersiniaceae</taxon>
        <taxon>Serratia</taxon>
    </lineage>
</organism>
<dbReference type="GO" id="GO:0004368">
    <property type="term" value="F:glycerol-3-phosphate dehydrogenase (quinone) activity"/>
    <property type="evidence" value="ECO:0007669"/>
    <property type="project" value="UniProtKB-EC"/>
</dbReference>
<comment type="cofactor">
    <cofactor evidence="5">
        <name>FMN</name>
        <dbReference type="ChEBI" id="CHEBI:58210"/>
    </cofactor>
</comment>
<dbReference type="PANTHER" id="PTHR43734:SF7">
    <property type="entry name" value="4,4'-DIAPONEUROSPORENE OXYGENASE"/>
    <property type="match status" value="1"/>
</dbReference>
<dbReference type="Pfam" id="PF00890">
    <property type="entry name" value="FAD_binding_2"/>
    <property type="match status" value="1"/>
</dbReference>
<evidence type="ECO:0000256" key="1">
    <source>
        <dbReference type="ARBA" id="ARBA00006046"/>
    </source>
</evidence>
<feature type="domain" description="FAD-dependent oxidoreductase 2 FAD-binding" evidence="6">
    <location>
        <begin position="4"/>
        <end position="404"/>
    </location>
</feature>
<comment type="subunit">
    <text evidence="5">Composed of a catalytic GlpA/B dimer and of membrane bound GlpC.</text>
</comment>
<dbReference type="InterPro" id="IPR003953">
    <property type="entry name" value="FAD-dep_OxRdtase_2_FAD-bd"/>
</dbReference>
<keyword evidence="2 5" id="KW-0285">Flavoprotein</keyword>
<dbReference type="RefSeq" id="WP_252961934.1">
    <property type="nucleotide sequence ID" value="NZ_CAMIPH010000017.1"/>
</dbReference>
<dbReference type="NCBIfam" id="NF003720">
    <property type="entry name" value="PRK05329.1-3"/>
    <property type="match status" value="1"/>
</dbReference>
<evidence type="ECO:0000256" key="2">
    <source>
        <dbReference type="ARBA" id="ARBA00022630"/>
    </source>
</evidence>
<reference evidence="7" key="1">
    <citation type="journal article" date="2022" name="BMC Genomics">
        <title>Genome sequence of the entomopathogenic Serratia entomophila isolate 626 and characterisation of the species specific itaconate degradation pathway.</title>
        <authorList>
            <person name="Vaughan A.L."/>
            <person name="Altermann E."/>
            <person name="Glare T.R."/>
            <person name="Hurst M.R.H."/>
        </authorList>
    </citation>
    <scope>NUCLEOTIDE SEQUENCE</scope>
    <source>
        <strain evidence="7">626</strain>
    </source>
</reference>
<name>A0ABY5D0H9_9GAMM</name>
<keyword evidence="8" id="KW-1185">Reference proteome</keyword>
<evidence type="ECO:0000256" key="5">
    <source>
        <dbReference type="HAMAP-Rule" id="MF_00753"/>
    </source>
</evidence>
<dbReference type="Gene3D" id="3.50.50.60">
    <property type="entry name" value="FAD/NAD(P)-binding domain"/>
    <property type="match status" value="2"/>
</dbReference>
<evidence type="ECO:0000313" key="8">
    <source>
        <dbReference type="Proteomes" id="UP001056873"/>
    </source>
</evidence>
<dbReference type="NCBIfam" id="NF003718">
    <property type="entry name" value="PRK05329.1-1"/>
    <property type="match status" value="1"/>
</dbReference>
<dbReference type="HAMAP" id="MF_00753">
    <property type="entry name" value="Glycerol3P_GlpB"/>
    <property type="match status" value="1"/>
</dbReference>
<dbReference type="EMBL" id="CP074347">
    <property type="protein sequence ID" value="USV03188.1"/>
    <property type="molecule type" value="Genomic_DNA"/>
</dbReference>
<protein>
    <recommendedName>
        <fullName evidence="5">Anaerobic glycerol-3-phosphate dehydrogenase subunit B</fullName>
        <shortName evidence="5">Anaerobic G-3-P dehydrogenase subunit B</shortName>
        <shortName evidence="5">Anaerobic G3Pdhase B</shortName>
        <ecNumber evidence="5">1.1.5.3</ecNumber>
    </recommendedName>
</protein>
<dbReference type="NCBIfam" id="NF003719">
    <property type="entry name" value="PRK05329.1-2"/>
    <property type="match status" value="1"/>
</dbReference>
<gene>
    <name evidence="5 7" type="primary">glpB</name>
    <name evidence="7" type="ORF">KFQ06_00870</name>
</gene>
<dbReference type="InterPro" id="IPR036188">
    <property type="entry name" value="FAD/NAD-bd_sf"/>
</dbReference>
<comment type="catalytic activity">
    <reaction evidence="5">
        <text>a quinone + sn-glycerol 3-phosphate = dihydroxyacetone phosphate + a quinol</text>
        <dbReference type="Rhea" id="RHEA:18977"/>
        <dbReference type="ChEBI" id="CHEBI:24646"/>
        <dbReference type="ChEBI" id="CHEBI:57597"/>
        <dbReference type="ChEBI" id="CHEBI:57642"/>
        <dbReference type="ChEBI" id="CHEBI:132124"/>
        <dbReference type="EC" id="1.1.5.3"/>
    </reaction>
</comment>
<dbReference type="InterPro" id="IPR009158">
    <property type="entry name" value="G3P_DH_GlpB_su"/>
</dbReference>
<accession>A0ABY5D0H9</accession>
<sequence>MRFDAVVIGGGLAGLSCAIAVAERGKRCAVVSAGQSALYFSSGSLDLLAQLPDGTAVDAPLAALAELARQAPQHPYALIGTDRVAAMAAEAQRLLQRCGLSLQGDCERNHQRVTPLGTRRATWLSPQAIPTLPLAGALPWRRIAVIGIEGFLDFQPQLAASYLARELGVRAEVAELHLPALDRLRNNPSEFRAVNIARVLDLAENLAPMAAELQRLAGNAEAIFMPACLGLEDDAPLAALQAAVGKPIRLLPTLPPSVPGMRLHQALRQRFQRLGGVFMPGDSVLQAESEAGRIIGLYTRNHGDIPLRAQQVVLASGSFFSNGLAAAFDGVREPVFGLDVDSRAERADWSHRDLFAPQPYLQFGVRTDRRLRALRHGEAFANLYAIGAVTGGYDPLQQGCGAGVSLIGALHVAQQIAAEETHEPA</sequence>